<keyword evidence="1" id="KW-0560">Oxidoreductase</keyword>
<organism evidence="3 4">
    <name type="scientific">Herbidospora galbida</name>
    <dbReference type="NCBI Taxonomy" id="2575442"/>
    <lineage>
        <taxon>Bacteria</taxon>
        <taxon>Bacillati</taxon>
        <taxon>Actinomycetota</taxon>
        <taxon>Actinomycetes</taxon>
        <taxon>Streptosporangiales</taxon>
        <taxon>Streptosporangiaceae</taxon>
        <taxon>Herbidospora</taxon>
    </lineage>
</organism>
<gene>
    <name evidence="3" type="ORF">FDA94_06085</name>
</gene>
<dbReference type="GO" id="GO:0016491">
    <property type="term" value="F:oxidoreductase activity"/>
    <property type="evidence" value="ECO:0007669"/>
    <property type="project" value="UniProtKB-KW"/>
</dbReference>
<reference evidence="3 4" key="1">
    <citation type="submission" date="2019-04" db="EMBL/GenBank/DDBJ databases">
        <title>Herbidospora sp. NEAU-GS14.nov., a novel actinomycete isolated from soil.</title>
        <authorList>
            <person name="Han L."/>
        </authorList>
    </citation>
    <scope>NUCLEOTIDE SEQUENCE [LARGE SCALE GENOMIC DNA]</scope>
    <source>
        <strain evidence="3 4">NEAU-GS14</strain>
    </source>
</reference>
<evidence type="ECO:0000313" key="3">
    <source>
        <dbReference type="EMBL" id="TKK90557.1"/>
    </source>
</evidence>
<evidence type="ECO:0000259" key="2">
    <source>
        <dbReference type="Pfam" id="PF00248"/>
    </source>
</evidence>
<proteinExistence type="predicted"/>
<comment type="caution">
    <text evidence="3">The sequence shown here is derived from an EMBL/GenBank/DDBJ whole genome shotgun (WGS) entry which is preliminary data.</text>
</comment>
<dbReference type="AlphaFoldDB" id="A0A4U3MQI2"/>
<dbReference type="GO" id="GO:0005737">
    <property type="term" value="C:cytoplasm"/>
    <property type="evidence" value="ECO:0007669"/>
    <property type="project" value="TreeGrafter"/>
</dbReference>
<evidence type="ECO:0000313" key="4">
    <source>
        <dbReference type="Proteomes" id="UP000308705"/>
    </source>
</evidence>
<protein>
    <recommendedName>
        <fullName evidence="2">NADP-dependent oxidoreductase domain-containing protein</fullName>
    </recommendedName>
</protein>
<evidence type="ECO:0000256" key="1">
    <source>
        <dbReference type="ARBA" id="ARBA00023002"/>
    </source>
</evidence>
<keyword evidence="4" id="KW-1185">Reference proteome</keyword>
<dbReference type="Proteomes" id="UP000308705">
    <property type="component" value="Unassembled WGS sequence"/>
</dbReference>
<dbReference type="SUPFAM" id="SSF51430">
    <property type="entry name" value="NAD(P)-linked oxidoreductase"/>
    <property type="match status" value="1"/>
</dbReference>
<accession>A0A4U3MQI2</accession>
<dbReference type="OrthoDB" id="9768793at2"/>
<dbReference type="EMBL" id="SZQA01000003">
    <property type="protein sequence ID" value="TKK90557.1"/>
    <property type="molecule type" value="Genomic_DNA"/>
</dbReference>
<feature type="domain" description="NADP-dependent oxidoreductase" evidence="2">
    <location>
        <begin position="28"/>
        <end position="87"/>
    </location>
</feature>
<dbReference type="InterPro" id="IPR023210">
    <property type="entry name" value="NADP_OxRdtase_dom"/>
</dbReference>
<dbReference type="PANTHER" id="PTHR43625:SF40">
    <property type="entry name" value="ALDO-KETO REDUCTASE YAKC [NADP(+)]"/>
    <property type="match status" value="1"/>
</dbReference>
<dbReference type="InterPro" id="IPR036812">
    <property type="entry name" value="NAD(P)_OxRdtase_dom_sf"/>
</dbReference>
<dbReference type="PANTHER" id="PTHR43625">
    <property type="entry name" value="AFLATOXIN B1 ALDEHYDE REDUCTASE"/>
    <property type="match status" value="1"/>
</dbReference>
<dbReference type="Pfam" id="PF00248">
    <property type="entry name" value="Aldo_ket_red"/>
    <property type="match status" value="1"/>
</dbReference>
<dbReference type="InterPro" id="IPR050791">
    <property type="entry name" value="Aldo-Keto_reductase"/>
</dbReference>
<name>A0A4U3MQI2_9ACTN</name>
<dbReference type="Gene3D" id="3.20.20.100">
    <property type="entry name" value="NADP-dependent oxidoreductase domain"/>
    <property type="match status" value="1"/>
</dbReference>
<sequence length="88" mass="9307">MLDREHEPVLDACEAAGIAFLPWRPVLPAVGELAAGFGATPAQLGLAWLLARSPVMLPIPGTSKIAHLEENVAAGAIKLTEAQWERLA</sequence>